<proteinExistence type="predicted"/>
<dbReference type="SUPFAM" id="SSF53448">
    <property type="entry name" value="Nucleotide-diphospho-sugar transferases"/>
    <property type="match status" value="1"/>
</dbReference>
<evidence type="ECO:0000313" key="2">
    <source>
        <dbReference type="Proteomes" id="UP000024942"/>
    </source>
</evidence>
<dbReference type="PATRIC" id="fig|1280953.3.peg.3275"/>
<dbReference type="eggNOG" id="COG1216">
    <property type="taxonomic scope" value="Bacteria"/>
</dbReference>
<dbReference type="Gene3D" id="3.90.550.10">
    <property type="entry name" value="Spore Coat Polysaccharide Biosynthesis Protein SpsA, Chain A"/>
    <property type="match status" value="1"/>
</dbReference>
<organism evidence="1 2">
    <name type="scientific">Hyphomonas oceanitis SCH89</name>
    <dbReference type="NCBI Taxonomy" id="1280953"/>
    <lineage>
        <taxon>Bacteria</taxon>
        <taxon>Pseudomonadati</taxon>
        <taxon>Pseudomonadota</taxon>
        <taxon>Alphaproteobacteria</taxon>
        <taxon>Hyphomonadales</taxon>
        <taxon>Hyphomonadaceae</taxon>
        <taxon>Hyphomonas</taxon>
    </lineage>
</organism>
<comment type="caution">
    <text evidence="1">The sequence shown here is derived from an EMBL/GenBank/DDBJ whole genome shotgun (WGS) entry which is preliminary data.</text>
</comment>
<dbReference type="AlphaFoldDB" id="A0A059G2Z0"/>
<gene>
    <name evidence="1" type="ORF">HOC_16341</name>
</gene>
<sequence length="238" mass="27872">MERNPEIGMTYGMAVVVNEINDEYPAEDQDEFDFRKVSGKRFIERFCRNKNPVASPTALVRTSTQKAIGGYNPDFPHTCDVEMWMRFATQSDIGVVNAPQAYYRWHDNNMSSKYISQPMGDLREQFETCVYSCRVWGGHIVEFPIWINEMRTRFASEAFWLAGIALQKKDKNAAKECLKFALDLRPDYWKLRSWWVYQAKRLLGARSYAQIQLWSGRSNTQYQPFTHGAQFGWWPDSE</sequence>
<dbReference type="STRING" id="1280953.HOC_16341"/>
<keyword evidence="2" id="KW-1185">Reference proteome</keyword>
<reference evidence="1 2" key="1">
    <citation type="journal article" date="2014" name="Antonie Van Leeuwenhoek">
        <title>Hyphomonas beringensis sp. nov. and Hyphomonas chukchiensis sp. nov., isolated from surface seawater of the Bering Sea and Chukchi Sea.</title>
        <authorList>
            <person name="Li C."/>
            <person name="Lai Q."/>
            <person name="Li G."/>
            <person name="Dong C."/>
            <person name="Wang J."/>
            <person name="Liao Y."/>
            <person name="Shao Z."/>
        </authorList>
    </citation>
    <scope>NUCLEOTIDE SEQUENCE [LARGE SCALE GENOMIC DNA]</scope>
    <source>
        <strain evidence="1 2">SCH89</strain>
    </source>
</reference>
<name>A0A059G2Z0_9PROT</name>
<accession>A0A059G2Z0</accession>
<evidence type="ECO:0000313" key="1">
    <source>
        <dbReference type="EMBL" id="KDA01232.1"/>
    </source>
</evidence>
<dbReference type="InterPro" id="IPR029044">
    <property type="entry name" value="Nucleotide-diphossugar_trans"/>
</dbReference>
<protein>
    <submittedName>
        <fullName evidence="1">Glycosyltransferase, family 2</fullName>
    </submittedName>
</protein>
<dbReference type="Proteomes" id="UP000024942">
    <property type="component" value="Unassembled WGS sequence"/>
</dbReference>
<keyword evidence="1" id="KW-0808">Transferase</keyword>
<dbReference type="GO" id="GO:0016740">
    <property type="term" value="F:transferase activity"/>
    <property type="evidence" value="ECO:0007669"/>
    <property type="project" value="UniProtKB-KW"/>
</dbReference>
<dbReference type="EMBL" id="ARYL01000032">
    <property type="protein sequence ID" value="KDA01232.1"/>
    <property type="molecule type" value="Genomic_DNA"/>
</dbReference>